<organism evidence="2 3">
    <name type="scientific">Pseudazoarcus pumilus</name>
    <dbReference type="NCBI Taxonomy" id="2067960"/>
    <lineage>
        <taxon>Bacteria</taxon>
        <taxon>Pseudomonadati</taxon>
        <taxon>Pseudomonadota</taxon>
        <taxon>Betaproteobacteria</taxon>
        <taxon>Rhodocyclales</taxon>
        <taxon>Zoogloeaceae</taxon>
        <taxon>Pseudazoarcus</taxon>
    </lineage>
</organism>
<evidence type="ECO:0000313" key="3">
    <source>
        <dbReference type="Proteomes" id="UP000242205"/>
    </source>
</evidence>
<keyword evidence="3" id="KW-1185">Reference proteome</keyword>
<accession>A0A2I6S5D4</accession>
<keyword evidence="1" id="KW-0812">Transmembrane</keyword>
<keyword evidence="1" id="KW-1133">Transmembrane helix</keyword>
<dbReference type="AlphaFoldDB" id="A0A2I6S5D4"/>
<sequence>MTPSARNLILANAATLGLAVTLEWDIGWLMRPFWMQSVIIGVYAYRRMMSLRDFTTKGLMSNKQPVPETEAGKRSTARFFALHFGAFHAGYLAFLVSEHTVTAPIELLALAGCGLSFLFSQRQTFEAQHAADLQGRPNLGKLMFLPYVRIVPMHLGIIFGASLDGGVMVLTGFVVLKTIADLALDHADRRMAVEKAAGAERA</sequence>
<evidence type="ECO:0000256" key="1">
    <source>
        <dbReference type="SAM" id="Phobius"/>
    </source>
</evidence>
<dbReference type="Proteomes" id="UP000242205">
    <property type="component" value="Chromosome"/>
</dbReference>
<keyword evidence="1" id="KW-0472">Membrane</keyword>
<protein>
    <submittedName>
        <fullName evidence="2">Uncharacterized protein</fullName>
    </submittedName>
</protein>
<dbReference type="InterPro" id="IPR045466">
    <property type="entry name" value="DUF6498"/>
</dbReference>
<feature type="transmembrane region" description="Helical" evidence="1">
    <location>
        <begin position="26"/>
        <end position="45"/>
    </location>
</feature>
<proteinExistence type="predicted"/>
<evidence type="ECO:0000313" key="2">
    <source>
        <dbReference type="EMBL" id="AUN94470.1"/>
    </source>
</evidence>
<dbReference type="EMBL" id="CP025682">
    <property type="protein sequence ID" value="AUN94470.1"/>
    <property type="molecule type" value="Genomic_DNA"/>
</dbReference>
<reference evidence="2 3" key="1">
    <citation type="submission" date="2018-01" db="EMBL/GenBank/DDBJ databases">
        <authorList>
            <person name="Fu G.-Y."/>
        </authorList>
    </citation>
    <scope>NUCLEOTIDE SEQUENCE [LARGE SCALE GENOMIC DNA]</scope>
    <source>
        <strain evidence="2 3">SY39</strain>
    </source>
</reference>
<feature type="transmembrane region" description="Helical" evidence="1">
    <location>
        <begin position="79"/>
        <end position="97"/>
    </location>
</feature>
<dbReference type="Pfam" id="PF20108">
    <property type="entry name" value="DUF6498"/>
    <property type="match status" value="1"/>
</dbReference>
<dbReference type="KEGG" id="atw:C0099_05645"/>
<gene>
    <name evidence="2" type="ORF">C0099_05645</name>
</gene>
<name>A0A2I6S5D4_9RHOO</name>
<dbReference type="OrthoDB" id="278054at2"/>